<organism evidence="1 2">
    <name type="scientific">Meloidogyne enterolobii</name>
    <name type="common">Root-knot nematode worm</name>
    <name type="synonym">Meloidogyne mayaguensis</name>
    <dbReference type="NCBI Taxonomy" id="390850"/>
    <lineage>
        <taxon>Eukaryota</taxon>
        <taxon>Metazoa</taxon>
        <taxon>Ecdysozoa</taxon>
        <taxon>Nematoda</taxon>
        <taxon>Chromadorea</taxon>
        <taxon>Rhabditida</taxon>
        <taxon>Tylenchina</taxon>
        <taxon>Tylenchomorpha</taxon>
        <taxon>Tylenchoidea</taxon>
        <taxon>Meloidogynidae</taxon>
        <taxon>Meloidogyninae</taxon>
        <taxon>Meloidogyne</taxon>
    </lineage>
</organism>
<gene>
    <name evidence="1" type="ORF">MENTE1834_LOCUS29506</name>
</gene>
<proteinExistence type="predicted"/>
<comment type="caution">
    <text evidence="1">The sequence shown here is derived from an EMBL/GenBank/DDBJ whole genome shotgun (WGS) entry which is preliminary data.</text>
</comment>
<dbReference type="EMBL" id="CAVMJV010000046">
    <property type="protein sequence ID" value="CAK5082237.1"/>
    <property type="molecule type" value="Genomic_DNA"/>
</dbReference>
<keyword evidence="2" id="KW-1185">Reference proteome</keyword>
<protein>
    <submittedName>
        <fullName evidence="1">Uncharacterized protein</fullName>
    </submittedName>
</protein>
<evidence type="ECO:0000313" key="1">
    <source>
        <dbReference type="EMBL" id="CAK5082237.1"/>
    </source>
</evidence>
<sequence>MEIKTGKIEEIKKVEDKAENNLINLIYEKFEEKIKENDNKIFLNEINNEKINGKYINGFDENRFLKDEMNDDLIFIANIINSLDKKVILKNIQRSADLLFALYQSYYLINFASTISQIENILDCIEQARVPPTILLNYFSIKELKQIFWKILGINKYSDNIEEKKIGMTKIIFSDSYSGILDILSIRKEEKAKNILNVLTEANEVLTRASNVLKKTQNFQNWD</sequence>
<name>A0ACB0ZV38_MELEN</name>
<dbReference type="Proteomes" id="UP001497535">
    <property type="component" value="Unassembled WGS sequence"/>
</dbReference>
<accession>A0ACB0ZV38</accession>
<evidence type="ECO:0000313" key="2">
    <source>
        <dbReference type="Proteomes" id="UP001497535"/>
    </source>
</evidence>
<reference evidence="1" key="1">
    <citation type="submission" date="2023-11" db="EMBL/GenBank/DDBJ databases">
        <authorList>
            <person name="Poullet M."/>
        </authorList>
    </citation>
    <scope>NUCLEOTIDE SEQUENCE</scope>
    <source>
        <strain evidence="1">E1834</strain>
    </source>
</reference>